<comment type="caution">
    <text evidence="1">The sequence shown here is derived from an EMBL/GenBank/DDBJ whole genome shotgun (WGS) entry which is preliminary data.</text>
</comment>
<organism evidence="1 2">
    <name type="scientific">Mesorhizobium metallidurans STM 2683</name>
    <dbReference type="NCBI Taxonomy" id="1297569"/>
    <lineage>
        <taxon>Bacteria</taxon>
        <taxon>Pseudomonadati</taxon>
        <taxon>Pseudomonadota</taxon>
        <taxon>Alphaproteobacteria</taxon>
        <taxon>Hyphomicrobiales</taxon>
        <taxon>Phyllobacteriaceae</taxon>
        <taxon>Mesorhizobium</taxon>
    </lineage>
</organism>
<evidence type="ECO:0000313" key="1">
    <source>
        <dbReference type="EMBL" id="CCV09148.1"/>
    </source>
</evidence>
<sequence>MARFFRCDRARSTQRRVSKTERFLHQLHEHAPELSIAAGLARRFAAMIRGDNDAGLGQWIEDAMNSELASLRSRSQP</sequence>
<reference evidence="1 2" key="1">
    <citation type="submission" date="2013-02" db="EMBL/GenBank/DDBJ databases">
        <authorList>
            <person name="Genoscope - CEA"/>
        </authorList>
    </citation>
    <scope>NUCLEOTIDE SEQUENCE [LARGE SCALE GENOMIC DNA]</scope>
    <source>
        <strain evidence="1 2">STM 2683</strain>
    </source>
</reference>
<protein>
    <submittedName>
        <fullName evidence="1">Uncharacterized protein</fullName>
    </submittedName>
</protein>
<keyword evidence="2" id="KW-1185">Reference proteome</keyword>
<gene>
    <name evidence="1" type="ORF">MESS2_870001</name>
</gene>
<dbReference type="eggNOG" id="COG4584">
    <property type="taxonomic scope" value="Bacteria"/>
</dbReference>
<dbReference type="AlphaFoldDB" id="M5EYM7"/>
<evidence type="ECO:0000313" key="2">
    <source>
        <dbReference type="Proteomes" id="UP000012062"/>
    </source>
</evidence>
<dbReference type="EMBL" id="CAUM01000158">
    <property type="protein sequence ID" value="CCV09148.1"/>
    <property type="molecule type" value="Genomic_DNA"/>
</dbReference>
<proteinExistence type="predicted"/>
<accession>M5EYM7</accession>
<dbReference type="Proteomes" id="UP000012062">
    <property type="component" value="Unassembled WGS sequence"/>
</dbReference>
<name>M5EYM7_9HYPH</name>